<dbReference type="AlphaFoldDB" id="A0ABD0TYD4"/>
<keyword evidence="2" id="KW-1185">Reference proteome</keyword>
<evidence type="ECO:0000313" key="2">
    <source>
        <dbReference type="Proteomes" id="UP001552299"/>
    </source>
</evidence>
<evidence type="ECO:0000313" key="1">
    <source>
        <dbReference type="EMBL" id="KAL0904637.1"/>
    </source>
</evidence>
<comment type="caution">
    <text evidence="1">The sequence shown here is derived from an EMBL/GenBank/DDBJ whole genome shotgun (WGS) entry which is preliminary data.</text>
</comment>
<dbReference type="EMBL" id="JANQDX010000019">
    <property type="protein sequence ID" value="KAL0904637.1"/>
    <property type="molecule type" value="Genomic_DNA"/>
</dbReference>
<name>A0ABD0TYD4_DENTH</name>
<protein>
    <submittedName>
        <fullName evidence="1">Uncharacterized protein</fullName>
    </submittedName>
</protein>
<dbReference type="Proteomes" id="UP001552299">
    <property type="component" value="Unassembled WGS sequence"/>
</dbReference>
<gene>
    <name evidence="1" type="ORF">M5K25_026766</name>
</gene>
<sequence>MDLIHDRTRPWKGSIWTVDRGDHEAIIGSKGLVRKPCRCMSISEEQEQRAAARLCLPFESREKEC</sequence>
<accession>A0ABD0TYD4</accession>
<organism evidence="1 2">
    <name type="scientific">Dendrobium thyrsiflorum</name>
    <name type="common">Pinecone-like raceme dendrobium</name>
    <name type="synonym">Orchid</name>
    <dbReference type="NCBI Taxonomy" id="117978"/>
    <lineage>
        <taxon>Eukaryota</taxon>
        <taxon>Viridiplantae</taxon>
        <taxon>Streptophyta</taxon>
        <taxon>Embryophyta</taxon>
        <taxon>Tracheophyta</taxon>
        <taxon>Spermatophyta</taxon>
        <taxon>Magnoliopsida</taxon>
        <taxon>Liliopsida</taxon>
        <taxon>Asparagales</taxon>
        <taxon>Orchidaceae</taxon>
        <taxon>Epidendroideae</taxon>
        <taxon>Malaxideae</taxon>
        <taxon>Dendrobiinae</taxon>
        <taxon>Dendrobium</taxon>
    </lineage>
</organism>
<reference evidence="1 2" key="1">
    <citation type="journal article" date="2024" name="Plant Biotechnol. J.">
        <title>Dendrobium thyrsiflorum genome and its molecular insights into genes involved in important horticultural traits.</title>
        <authorList>
            <person name="Chen B."/>
            <person name="Wang J.Y."/>
            <person name="Zheng P.J."/>
            <person name="Li K.L."/>
            <person name="Liang Y.M."/>
            <person name="Chen X.F."/>
            <person name="Zhang C."/>
            <person name="Zhao X."/>
            <person name="He X."/>
            <person name="Zhang G.Q."/>
            <person name="Liu Z.J."/>
            <person name="Xu Q."/>
        </authorList>
    </citation>
    <scope>NUCLEOTIDE SEQUENCE [LARGE SCALE GENOMIC DNA]</scope>
    <source>
        <strain evidence="1">GZMU011</strain>
    </source>
</reference>
<proteinExistence type="predicted"/>